<name>A0AAF0BMD0_9PROT</name>
<dbReference type="InterPro" id="IPR051473">
    <property type="entry name" value="P2Ox-like"/>
</dbReference>
<keyword evidence="10" id="KW-1185">Reference proteome</keyword>
<dbReference type="AlphaFoldDB" id="A0AAF0BMD0"/>
<dbReference type="RefSeq" id="WP_289504109.1">
    <property type="nucleotide sequence ID" value="NZ_CP116805.1"/>
</dbReference>
<feature type="domain" description="Glucose-methanol-choline oxidoreductase N-terminal" evidence="6">
    <location>
        <begin position="101"/>
        <end position="341"/>
    </location>
</feature>
<evidence type="ECO:0000259" key="6">
    <source>
        <dbReference type="Pfam" id="PF00732"/>
    </source>
</evidence>
<dbReference type="Pfam" id="PF05199">
    <property type="entry name" value="GMC_oxred_C"/>
    <property type="match status" value="1"/>
</dbReference>
<keyword evidence="4" id="KW-0274">FAD</keyword>
<dbReference type="Pfam" id="PF00732">
    <property type="entry name" value="GMC_oxred_N"/>
    <property type="match status" value="1"/>
</dbReference>
<dbReference type="InterPro" id="IPR003953">
    <property type="entry name" value="FAD-dep_OxRdtase_2_FAD-bd"/>
</dbReference>
<feature type="domain" description="FAD-dependent oxidoreductase 2 FAD-binding" evidence="7">
    <location>
        <begin position="8"/>
        <end position="45"/>
    </location>
</feature>
<keyword evidence="5" id="KW-0560">Oxidoreductase</keyword>
<evidence type="ECO:0000256" key="2">
    <source>
        <dbReference type="ARBA" id="ARBA00010790"/>
    </source>
</evidence>
<feature type="domain" description="Glucose-methanol-choline oxidoreductase C-terminal" evidence="8">
    <location>
        <begin position="431"/>
        <end position="550"/>
    </location>
</feature>
<dbReference type="EMBL" id="CP116805">
    <property type="protein sequence ID" value="WCL54390.1"/>
    <property type="molecule type" value="Genomic_DNA"/>
</dbReference>
<evidence type="ECO:0000259" key="7">
    <source>
        <dbReference type="Pfam" id="PF00890"/>
    </source>
</evidence>
<dbReference type="InterPro" id="IPR036188">
    <property type="entry name" value="FAD/NAD-bd_sf"/>
</dbReference>
<proteinExistence type="inferred from homology"/>
<evidence type="ECO:0000256" key="5">
    <source>
        <dbReference type="ARBA" id="ARBA00023002"/>
    </source>
</evidence>
<dbReference type="GO" id="GO:0050660">
    <property type="term" value="F:flavin adenine dinucleotide binding"/>
    <property type="evidence" value="ECO:0007669"/>
    <property type="project" value="InterPro"/>
</dbReference>
<dbReference type="KEGG" id="gso:PH603_01285"/>
<gene>
    <name evidence="9" type="ORF">PH603_01285</name>
</gene>
<comment type="cofactor">
    <cofactor evidence="1">
        <name>FAD</name>
        <dbReference type="ChEBI" id="CHEBI:57692"/>
    </cofactor>
</comment>
<reference evidence="9" key="1">
    <citation type="submission" date="2023-01" db="EMBL/GenBank/DDBJ databases">
        <title>The genome sequence of Kordiimonadaceae bacterium 6D33.</title>
        <authorList>
            <person name="Liu Y."/>
        </authorList>
    </citation>
    <scope>NUCLEOTIDE SEQUENCE</scope>
    <source>
        <strain evidence="9">6D33</strain>
    </source>
</reference>
<protein>
    <submittedName>
        <fullName evidence="9">GMC family oxidoreductase</fullName>
    </submittedName>
</protein>
<sequence>MAGQPEFDVIVVGSGISGGWAAKELTERGFKTLVIERGKNVEHGTDYTGEGKGPWETEFRDRVDRNLAESDYPIQSKCYAFKETTKHFFVNDRENPYTQEEGNPFTWIRGYHKGGKSVLWHRQSYRFGPQDFESNARDGYGSDWPIRYEDLAPWYDHVERFAGISGARDGVPQLPDGQFQPPIEMNCAEIEIQRRIAETYDDRQLIVGRCAHLTEPTEEQLELGRGRCQSRNQCQRGCSFGAYFSSLSATLPAAERTGNLTMLTDAIVHSVIHDPKSGRATGVRVINRLTKEKSEHHARVIFICASTIGSTQVLLNSTSEAFPNGFANSSGALGHYLMDHLSMHGAYGILEGFEEHYYKGRSPTGVYIPRFKNIKADDADFLRGYGFQGGASRAAWNSVADQPGVGADLKAAVRKPGPWVFHIEGYGEMLPRYENSISLNHNKLDQWGMPVLHIDCSLGDNDRKMLKDIVETSTSMLKAIGLKDVGSYSSDSIAGMAIHEMGTARMGKDPKDSVLNRYNQCHDVPNVFVTDGAAMASCACQNPSLTYMAITARAANYAADQMQAGLL</sequence>
<dbReference type="PANTHER" id="PTHR42784:SF1">
    <property type="entry name" value="PYRANOSE 2-OXIDASE"/>
    <property type="match status" value="1"/>
</dbReference>
<evidence type="ECO:0000256" key="4">
    <source>
        <dbReference type="ARBA" id="ARBA00022827"/>
    </source>
</evidence>
<evidence type="ECO:0000259" key="8">
    <source>
        <dbReference type="Pfam" id="PF05199"/>
    </source>
</evidence>
<dbReference type="SUPFAM" id="SSF54373">
    <property type="entry name" value="FAD-linked reductases, C-terminal domain"/>
    <property type="match status" value="1"/>
</dbReference>
<comment type="similarity">
    <text evidence="2">Belongs to the GMC oxidoreductase family.</text>
</comment>
<evidence type="ECO:0000313" key="9">
    <source>
        <dbReference type="EMBL" id="WCL54390.1"/>
    </source>
</evidence>
<evidence type="ECO:0000256" key="3">
    <source>
        <dbReference type="ARBA" id="ARBA00022630"/>
    </source>
</evidence>
<evidence type="ECO:0000313" key="10">
    <source>
        <dbReference type="Proteomes" id="UP001217500"/>
    </source>
</evidence>
<dbReference type="SUPFAM" id="SSF51905">
    <property type="entry name" value="FAD/NAD(P)-binding domain"/>
    <property type="match status" value="1"/>
</dbReference>
<dbReference type="Gene3D" id="3.50.50.60">
    <property type="entry name" value="FAD/NAD(P)-binding domain"/>
    <property type="match status" value="2"/>
</dbReference>
<dbReference type="Proteomes" id="UP001217500">
    <property type="component" value="Chromosome"/>
</dbReference>
<keyword evidence="3" id="KW-0285">Flavoprotein</keyword>
<organism evidence="9 10">
    <name type="scientific">Gimibacter soli</name>
    <dbReference type="NCBI Taxonomy" id="3024400"/>
    <lineage>
        <taxon>Bacteria</taxon>
        <taxon>Pseudomonadati</taxon>
        <taxon>Pseudomonadota</taxon>
        <taxon>Alphaproteobacteria</taxon>
        <taxon>Kordiimonadales</taxon>
        <taxon>Temperatibacteraceae</taxon>
        <taxon>Gimibacter</taxon>
    </lineage>
</organism>
<evidence type="ECO:0000256" key="1">
    <source>
        <dbReference type="ARBA" id="ARBA00001974"/>
    </source>
</evidence>
<dbReference type="Pfam" id="PF00890">
    <property type="entry name" value="FAD_binding_2"/>
    <property type="match status" value="1"/>
</dbReference>
<dbReference type="InterPro" id="IPR007867">
    <property type="entry name" value="GMC_OxRtase_C"/>
</dbReference>
<accession>A0AAF0BMD0</accession>
<dbReference type="InterPro" id="IPR000172">
    <property type="entry name" value="GMC_OxRdtase_N"/>
</dbReference>
<dbReference type="PANTHER" id="PTHR42784">
    <property type="entry name" value="PYRANOSE 2-OXIDASE"/>
    <property type="match status" value="1"/>
</dbReference>
<dbReference type="GO" id="GO:0016614">
    <property type="term" value="F:oxidoreductase activity, acting on CH-OH group of donors"/>
    <property type="evidence" value="ECO:0007669"/>
    <property type="project" value="InterPro"/>
</dbReference>